<dbReference type="EMBL" id="JTDE01000611">
    <property type="protein sequence ID" value="KAF7260783.1"/>
    <property type="molecule type" value="Genomic_DNA"/>
</dbReference>
<reference evidence="1" key="1">
    <citation type="submission" date="2019-07" db="EMBL/GenBank/DDBJ databases">
        <title>Annotation for the trematode Paragonimus miyazaki's.</title>
        <authorList>
            <person name="Choi Y.-J."/>
        </authorList>
    </citation>
    <scope>NUCLEOTIDE SEQUENCE</scope>
    <source>
        <strain evidence="1">Japan</strain>
    </source>
</reference>
<dbReference type="Proteomes" id="UP000822476">
    <property type="component" value="Unassembled WGS sequence"/>
</dbReference>
<comment type="caution">
    <text evidence="1">The sequence shown here is derived from an EMBL/GenBank/DDBJ whole genome shotgun (WGS) entry which is preliminary data.</text>
</comment>
<gene>
    <name evidence="1" type="ORF">EG68_01887</name>
</gene>
<dbReference type="AlphaFoldDB" id="A0A8S9Z5V3"/>
<keyword evidence="2" id="KW-1185">Reference proteome</keyword>
<accession>A0A8S9Z5V3</accession>
<organism evidence="1 2">
    <name type="scientific">Paragonimus skrjabini miyazakii</name>
    <dbReference type="NCBI Taxonomy" id="59628"/>
    <lineage>
        <taxon>Eukaryota</taxon>
        <taxon>Metazoa</taxon>
        <taxon>Spiralia</taxon>
        <taxon>Lophotrochozoa</taxon>
        <taxon>Platyhelminthes</taxon>
        <taxon>Trematoda</taxon>
        <taxon>Digenea</taxon>
        <taxon>Plagiorchiida</taxon>
        <taxon>Troglotremata</taxon>
        <taxon>Troglotrematidae</taxon>
        <taxon>Paragonimus</taxon>
    </lineage>
</organism>
<evidence type="ECO:0000313" key="2">
    <source>
        <dbReference type="Proteomes" id="UP000822476"/>
    </source>
</evidence>
<name>A0A8S9Z5V3_9TREM</name>
<evidence type="ECO:0000313" key="1">
    <source>
        <dbReference type="EMBL" id="KAF7260783.1"/>
    </source>
</evidence>
<protein>
    <submittedName>
        <fullName evidence="1">Uncharacterized protein</fullName>
    </submittedName>
</protein>
<proteinExistence type="predicted"/>
<sequence>MLTNIPYQSLALSVTNTRKSQLNGKRVHFRILRHDELWIHSAFELAQYMHVSIILKFRSYNNHSSSFQLP</sequence>